<comment type="similarity">
    <text evidence="1">Belongs to the PPR family. P subfamily.</text>
</comment>
<evidence type="ECO:0000256" key="1">
    <source>
        <dbReference type="ARBA" id="ARBA00007626"/>
    </source>
</evidence>
<keyword evidence="3" id="KW-1185">Reference proteome</keyword>
<dbReference type="PANTHER" id="PTHR45717:SF10">
    <property type="entry name" value="OS10G0501000 PROTEIN"/>
    <property type="match status" value="1"/>
</dbReference>
<accession>A0ABM1R5K2</accession>
<dbReference type="InterPro" id="IPR002885">
    <property type="entry name" value="PPR_rpt"/>
</dbReference>
<dbReference type="Gene3D" id="1.25.40.10">
    <property type="entry name" value="Tetratricopeptide repeat domain"/>
    <property type="match status" value="1"/>
</dbReference>
<dbReference type="NCBIfam" id="TIGR00756">
    <property type="entry name" value="PPR"/>
    <property type="match status" value="1"/>
</dbReference>
<organism evidence="3 4">
    <name type="scientific">Camelina sativa</name>
    <name type="common">False flax</name>
    <name type="synonym">Myagrum sativum</name>
    <dbReference type="NCBI Taxonomy" id="90675"/>
    <lineage>
        <taxon>Eukaryota</taxon>
        <taxon>Viridiplantae</taxon>
        <taxon>Streptophyta</taxon>
        <taxon>Embryophyta</taxon>
        <taxon>Tracheophyta</taxon>
        <taxon>Spermatophyta</taxon>
        <taxon>Magnoliopsida</taxon>
        <taxon>eudicotyledons</taxon>
        <taxon>Gunneridae</taxon>
        <taxon>Pentapetalae</taxon>
        <taxon>rosids</taxon>
        <taxon>malvids</taxon>
        <taxon>Brassicales</taxon>
        <taxon>Brassicaceae</taxon>
        <taxon>Camelineae</taxon>
        <taxon>Camelina</taxon>
    </lineage>
</organism>
<dbReference type="RefSeq" id="XP_019094290.1">
    <property type="nucleotide sequence ID" value="XM_019238745.1"/>
</dbReference>
<reference evidence="3" key="1">
    <citation type="journal article" date="2014" name="Nat. Commun.">
        <title>The emerging biofuel crop Camelina sativa retains a highly undifferentiated hexaploid genome structure.</title>
        <authorList>
            <person name="Kagale S."/>
            <person name="Koh C."/>
            <person name="Nixon J."/>
            <person name="Bollina V."/>
            <person name="Clarke W.E."/>
            <person name="Tuteja R."/>
            <person name="Spillane C."/>
            <person name="Robinson S.J."/>
            <person name="Links M.G."/>
            <person name="Clarke C."/>
            <person name="Higgins E.E."/>
            <person name="Huebert T."/>
            <person name="Sharpe A.G."/>
            <person name="Parkin I.A."/>
        </authorList>
    </citation>
    <scope>NUCLEOTIDE SEQUENCE [LARGE SCALE GENOMIC DNA]</scope>
    <source>
        <strain evidence="3">cv. DH55</strain>
    </source>
</reference>
<feature type="non-terminal residue" evidence="4">
    <location>
        <position position="303"/>
    </location>
</feature>
<dbReference type="GeneID" id="104759074"/>
<proteinExistence type="inferred from homology"/>
<evidence type="ECO:0000256" key="2">
    <source>
        <dbReference type="ARBA" id="ARBA00022737"/>
    </source>
</evidence>
<protein>
    <submittedName>
        <fullName evidence="4">Pentatricopeptide repeat-containing protein At1g43010</fullName>
    </submittedName>
</protein>
<dbReference type="InterPro" id="IPR011990">
    <property type="entry name" value="TPR-like_helical_dom_sf"/>
</dbReference>
<evidence type="ECO:0000313" key="4">
    <source>
        <dbReference type="RefSeq" id="XP_019094290.1"/>
    </source>
</evidence>
<name>A0ABM1R5K2_CAMSA</name>
<dbReference type="Proteomes" id="UP000694864">
    <property type="component" value="Chromosome 17"/>
</dbReference>
<keyword evidence="2" id="KW-0677">Repeat</keyword>
<gene>
    <name evidence="4" type="primary">LOC104759074</name>
</gene>
<reference evidence="4" key="2">
    <citation type="submission" date="2025-08" db="UniProtKB">
        <authorList>
            <consortium name="RefSeq"/>
        </authorList>
    </citation>
    <scope>IDENTIFICATION</scope>
    <source>
        <tissue evidence="4">Leaf</tissue>
    </source>
</reference>
<dbReference type="PANTHER" id="PTHR45717">
    <property type="entry name" value="OS12G0527900 PROTEIN"/>
    <property type="match status" value="1"/>
</dbReference>
<sequence length="303" mass="34385">MTPIIQQHAMRILACGYKSSLFRSYATLWSPEASLTPQVRIKAPLHPSQPLLHHWEKQLLIKNLPNSSRFSQELEALKRMVEKKVCTLLAKDYAARLHLIESVLSGLEEAENFFKSIPANMRDQYSIYATLLTLYTKSEKTLDKSESTFKKMRELGLLSNPSPFNSMMSLYSHLGKPNMVDKLLYEMVEGSKVKPNNVTANHVLKAYAAVPDVKAMHMFMRMCVGEEGLKVDRDTIVEMAKAYVRVYPEMYGGNAREMLRTLLDECKKSEGGYDQTVSSFSKLDDVEGEVGLGIRVLPIRVRV</sequence>
<evidence type="ECO:0000313" key="3">
    <source>
        <dbReference type="Proteomes" id="UP000694864"/>
    </source>
</evidence>